<evidence type="ECO:0000259" key="1">
    <source>
        <dbReference type="SMART" id="SM00871"/>
    </source>
</evidence>
<proteinExistence type="predicted"/>
<evidence type="ECO:0000313" key="3">
    <source>
        <dbReference type="Proteomes" id="UP000289857"/>
    </source>
</evidence>
<dbReference type="Pfam" id="PF06445">
    <property type="entry name" value="GyrI-like"/>
    <property type="match status" value="1"/>
</dbReference>
<gene>
    <name evidence="2" type="ORF">EQG61_12375</name>
</gene>
<dbReference type="Gene3D" id="3.30.530.20">
    <property type="match status" value="1"/>
</dbReference>
<dbReference type="InterPro" id="IPR029442">
    <property type="entry name" value="GyrI-like"/>
</dbReference>
<protein>
    <recommendedName>
        <fullName evidence="1">AraC effector-binding domain-containing protein</fullName>
    </recommendedName>
</protein>
<evidence type="ECO:0000313" key="2">
    <source>
        <dbReference type="EMBL" id="RXR21512.1"/>
    </source>
</evidence>
<dbReference type="AlphaFoldDB" id="A0A4Q1K7I8"/>
<dbReference type="InterPro" id="IPR011256">
    <property type="entry name" value="Reg_factor_effector_dom_sf"/>
</dbReference>
<dbReference type="InterPro" id="IPR010499">
    <property type="entry name" value="AraC_E-bd"/>
</dbReference>
<dbReference type="SUPFAM" id="SSF55961">
    <property type="entry name" value="Bet v1-like"/>
    <property type="match status" value="1"/>
</dbReference>
<name>A0A4Q1K7I8_9FLAO</name>
<dbReference type="Proteomes" id="UP000289857">
    <property type="component" value="Unassembled WGS sequence"/>
</dbReference>
<dbReference type="SMART" id="SM00871">
    <property type="entry name" value="AraC_E_bind"/>
    <property type="match status" value="1"/>
</dbReference>
<accession>A0A4Q1K7I8</accession>
<feature type="domain" description="AraC effector-binding" evidence="1">
    <location>
        <begin position="178"/>
        <end position="336"/>
    </location>
</feature>
<dbReference type="RefSeq" id="WP_129462262.1">
    <property type="nucleotide sequence ID" value="NZ_SBKN01000008.1"/>
</dbReference>
<dbReference type="SUPFAM" id="SSF55136">
    <property type="entry name" value="Probable bacterial effector-binding domain"/>
    <property type="match status" value="1"/>
</dbReference>
<reference evidence="3" key="1">
    <citation type="submission" date="2019-01" db="EMBL/GenBank/DDBJ databases">
        <title>Cytophagaceae bacterium strain CAR-16.</title>
        <authorList>
            <person name="Chen W.-M."/>
        </authorList>
    </citation>
    <scope>NUCLEOTIDE SEQUENCE [LARGE SCALE GENOMIC DNA]</scope>
    <source>
        <strain evidence="3">WWJ-16</strain>
    </source>
</reference>
<sequence length="362" mass="41533">MKILQYLLLLLVLFAFGTAVFVATQKPTYSVTRSIFIKNPRQVVFDYVDNIRNWETFASWILDDSGVNYTYPGNAAGKGATAKWSGNREGTLLTKNAVDQKYLFNEMNEDGRITTFQWQFKDSAGGTKITYTIKGKLDFNSKAKAFFKGGVQSTMGNVYDRTLLNLKNAIQKEINTYSIKVDKAVDRPRIMCLKQYARCSDNDVTRTIKTLLPRMQYFFDKNKITRNGKPFIVYHQYDRATHQVALSVCMPVRDSIRIEEGSDITFMVYPPFKALKTTLKGDYSHSQQAWKKGLHFINQKKWLRLTHLNITEVYQKSMEDTPHPSEWVTEIYIPVQPTNARVAAPIISDTSRTQVPKPPVVE</sequence>
<comment type="caution">
    <text evidence="2">The sequence shown here is derived from an EMBL/GenBank/DDBJ whole genome shotgun (WGS) entry which is preliminary data.</text>
</comment>
<dbReference type="EMBL" id="SBKN01000008">
    <property type="protein sequence ID" value="RXR21512.1"/>
    <property type="molecule type" value="Genomic_DNA"/>
</dbReference>
<dbReference type="OrthoDB" id="9807923at2"/>
<keyword evidence="3" id="KW-1185">Reference proteome</keyword>
<organism evidence="2 3">
    <name type="scientific">Flavobacterium stagni</name>
    <dbReference type="NCBI Taxonomy" id="2506421"/>
    <lineage>
        <taxon>Bacteria</taxon>
        <taxon>Pseudomonadati</taxon>
        <taxon>Bacteroidota</taxon>
        <taxon>Flavobacteriia</taxon>
        <taxon>Flavobacteriales</taxon>
        <taxon>Flavobacteriaceae</taxon>
        <taxon>Flavobacterium</taxon>
    </lineage>
</organism>
<dbReference type="InterPro" id="IPR023393">
    <property type="entry name" value="START-like_dom_sf"/>
</dbReference>
<dbReference type="Gene3D" id="3.20.80.10">
    <property type="entry name" value="Regulatory factor, effector binding domain"/>
    <property type="match status" value="1"/>
</dbReference>